<dbReference type="PANTHER" id="PTHR31157:SF1">
    <property type="entry name" value="SCP DOMAIN-CONTAINING PROTEIN"/>
    <property type="match status" value="1"/>
</dbReference>
<dbReference type="KEGG" id="aht:ANTHELSMS3_04322"/>
<dbReference type="Proteomes" id="UP000203589">
    <property type="component" value="Chromosome"/>
</dbReference>
<dbReference type="InterPro" id="IPR035940">
    <property type="entry name" value="CAP_sf"/>
</dbReference>
<dbReference type="Gene3D" id="3.40.33.10">
    <property type="entry name" value="CAP"/>
    <property type="match status" value="1"/>
</dbReference>
<dbReference type="EMBL" id="CP022540">
    <property type="protein sequence ID" value="ASP22926.1"/>
    <property type="molecule type" value="Genomic_DNA"/>
</dbReference>
<dbReference type="SUPFAM" id="SSF55797">
    <property type="entry name" value="PR-1-like"/>
    <property type="match status" value="1"/>
</dbReference>
<protein>
    <submittedName>
        <fullName evidence="2">Cysteine-rich secretory protein family protein</fullName>
    </submittedName>
</protein>
<dbReference type="RefSeq" id="WP_254694803.1">
    <property type="nucleotide sequence ID" value="NZ_CP022540.1"/>
</dbReference>
<reference evidence="2 3" key="1">
    <citation type="submission" date="2017-07" db="EMBL/GenBank/DDBJ databases">
        <title>Genome Sequence of Antarctobacter heliothermus Strain SMS3 Isolated from a culture of the Diatom Skeletonema marinoi.</title>
        <authorList>
            <person name="Topel M."/>
            <person name="Pinder M.I.M."/>
            <person name="Johansson O.N."/>
            <person name="Kourtchenko O."/>
            <person name="Godhe A."/>
            <person name="Clarke A.K."/>
        </authorList>
    </citation>
    <scope>NUCLEOTIDE SEQUENCE [LARGE SCALE GENOMIC DNA]</scope>
    <source>
        <strain evidence="2 3">SMS3</strain>
    </source>
</reference>
<evidence type="ECO:0000313" key="3">
    <source>
        <dbReference type="Proteomes" id="UP000203589"/>
    </source>
</evidence>
<evidence type="ECO:0000259" key="1">
    <source>
        <dbReference type="Pfam" id="PF00188"/>
    </source>
</evidence>
<sequence length="138" mass="14916">MRWLALALVMTAGTVSAGEERALLNGLRAEAGLAPLSASSALEKAARRHARDMARRGFLAHSGSDGSDVMDRAHRAGYRPCQIAENIAKGQRSVEEVVADWMTSPGHRRNMLNDGVRDYGMVRGDGNIWVLVLGRDGC</sequence>
<keyword evidence="3" id="KW-1185">Reference proteome</keyword>
<dbReference type="AlphaFoldDB" id="A0A222E9S5"/>
<feature type="domain" description="SCP" evidence="1">
    <location>
        <begin position="23"/>
        <end position="122"/>
    </location>
</feature>
<dbReference type="PANTHER" id="PTHR31157">
    <property type="entry name" value="SCP DOMAIN-CONTAINING PROTEIN"/>
    <property type="match status" value="1"/>
</dbReference>
<dbReference type="InterPro" id="IPR014044">
    <property type="entry name" value="CAP_dom"/>
</dbReference>
<dbReference type="Pfam" id="PF00188">
    <property type="entry name" value="CAP"/>
    <property type="match status" value="1"/>
</dbReference>
<proteinExistence type="predicted"/>
<evidence type="ECO:0000313" key="2">
    <source>
        <dbReference type="EMBL" id="ASP22926.1"/>
    </source>
</evidence>
<dbReference type="CDD" id="cd05379">
    <property type="entry name" value="CAP_bacterial"/>
    <property type="match status" value="1"/>
</dbReference>
<accession>A0A222E9S5</accession>
<gene>
    <name evidence="2" type="ORF">ANTHELSMS3_04322</name>
</gene>
<name>A0A222E9S5_9RHOB</name>
<organism evidence="2 3">
    <name type="scientific">Antarctobacter heliothermus</name>
    <dbReference type="NCBI Taxonomy" id="74033"/>
    <lineage>
        <taxon>Bacteria</taxon>
        <taxon>Pseudomonadati</taxon>
        <taxon>Pseudomonadota</taxon>
        <taxon>Alphaproteobacteria</taxon>
        <taxon>Rhodobacterales</taxon>
        <taxon>Roseobacteraceae</taxon>
        <taxon>Antarctobacter</taxon>
    </lineage>
</organism>